<proteinExistence type="predicted"/>
<sequence length="466" mass="52720">MHRERVGSGMEFKYRAVDDEAARQPPLPPSSYRYFNEQAYKAVDGEAVRQPPFPPSSYSYFTEQAIRAGYMGPSRGRVPENFQNPVYTREAIQRELEKERIREEIIATEIARRRALEAEVRREMMLERELAMRGRGNGFDRFSFLSGAGMRFEPRDPSFGRVEGRSVEERIAMSLEERLGMVARHDIGGLEIVPFQERSVEPEIGGSEVIPFQQRAAEPKTAEVPICDVGEEKEKIVFRVKSETNVSGVKRKSLSPPEERPRELPSLVTRKKSKDEWSCAVCQVSVTSERGLNQHIQGKKHKSKEAALRAKRNGQNFGIGIGPKKTAKRTKCQEATNHSSPEQGTKSTVQLLQSNQTGKSSLQIVPFKRSPKEHEMPVVEVIQKADISKDEVVETNAQKKLSKKKKKFKFWCEMCRVGVHTEAVMEAHRKGKKHVMGLQKAMKNKALPAPQTGTTEINDADEPSED</sequence>
<protein>
    <submittedName>
        <fullName evidence="1">Uncharacterized protein</fullName>
    </submittedName>
</protein>
<keyword evidence="2" id="KW-1185">Reference proteome</keyword>
<gene>
    <name evidence="1" type="ORF">M9H77_07255</name>
</gene>
<comment type="caution">
    <text evidence="1">The sequence shown here is derived from an EMBL/GenBank/DDBJ whole genome shotgun (WGS) entry which is preliminary data.</text>
</comment>
<evidence type="ECO:0000313" key="2">
    <source>
        <dbReference type="Proteomes" id="UP001060085"/>
    </source>
</evidence>
<organism evidence="1 2">
    <name type="scientific">Catharanthus roseus</name>
    <name type="common">Madagascar periwinkle</name>
    <name type="synonym">Vinca rosea</name>
    <dbReference type="NCBI Taxonomy" id="4058"/>
    <lineage>
        <taxon>Eukaryota</taxon>
        <taxon>Viridiplantae</taxon>
        <taxon>Streptophyta</taxon>
        <taxon>Embryophyta</taxon>
        <taxon>Tracheophyta</taxon>
        <taxon>Spermatophyta</taxon>
        <taxon>Magnoliopsida</taxon>
        <taxon>eudicotyledons</taxon>
        <taxon>Gunneridae</taxon>
        <taxon>Pentapetalae</taxon>
        <taxon>asterids</taxon>
        <taxon>lamiids</taxon>
        <taxon>Gentianales</taxon>
        <taxon>Apocynaceae</taxon>
        <taxon>Rauvolfioideae</taxon>
        <taxon>Vinceae</taxon>
        <taxon>Catharanthinae</taxon>
        <taxon>Catharanthus</taxon>
    </lineage>
</organism>
<dbReference type="EMBL" id="CM044702">
    <property type="protein sequence ID" value="KAI5676305.1"/>
    <property type="molecule type" value="Genomic_DNA"/>
</dbReference>
<dbReference type="Proteomes" id="UP001060085">
    <property type="component" value="Linkage Group LG02"/>
</dbReference>
<name>A0ACC0BUK3_CATRO</name>
<evidence type="ECO:0000313" key="1">
    <source>
        <dbReference type="EMBL" id="KAI5676305.1"/>
    </source>
</evidence>
<reference evidence="2" key="1">
    <citation type="journal article" date="2023" name="Nat. Plants">
        <title>Single-cell RNA sequencing provides a high-resolution roadmap for understanding the multicellular compartmentation of specialized metabolism.</title>
        <authorList>
            <person name="Sun S."/>
            <person name="Shen X."/>
            <person name="Li Y."/>
            <person name="Li Y."/>
            <person name="Wang S."/>
            <person name="Li R."/>
            <person name="Zhang H."/>
            <person name="Shen G."/>
            <person name="Guo B."/>
            <person name="Wei J."/>
            <person name="Xu J."/>
            <person name="St-Pierre B."/>
            <person name="Chen S."/>
            <person name="Sun C."/>
        </authorList>
    </citation>
    <scope>NUCLEOTIDE SEQUENCE [LARGE SCALE GENOMIC DNA]</scope>
</reference>
<accession>A0ACC0BUK3</accession>